<evidence type="ECO:0000256" key="4">
    <source>
        <dbReference type="ARBA" id="ARBA00022989"/>
    </source>
</evidence>
<feature type="transmembrane region" description="Helical" evidence="7">
    <location>
        <begin position="271"/>
        <end position="299"/>
    </location>
</feature>
<gene>
    <name evidence="8" type="primary">codB</name>
    <name evidence="8" type="ORF">FKB36_00315</name>
</gene>
<dbReference type="InterPro" id="IPR030191">
    <property type="entry name" value="CodB"/>
</dbReference>
<dbReference type="Gene3D" id="1.10.4160.10">
    <property type="entry name" value="Hydantoin permease"/>
    <property type="match status" value="1"/>
</dbReference>
<feature type="transmembrane region" description="Helical" evidence="7">
    <location>
        <begin position="140"/>
        <end position="168"/>
    </location>
</feature>
<dbReference type="Pfam" id="PF02133">
    <property type="entry name" value="Transp_cyt_pur"/>
    <property type="match status" value="1"/>
</dbReference>
<feature type="transmembrane region" description="Helical" evidence="7">
    <location>
        <begin position="68"/>
        <end position="90"/>
    </location>
</feature>
<evidence type="ECO:0000313" key="8">
    <source>
        <dbReference type="EMBL" id="MCT8335978.1"/>
    </source>
</evidence>
<keyword evidence="4 7" id="KW-1133">Transmembrane helix</keyword>
<dbReference type="RefSeq" id="WP_261596036.1">
    <property type="nucleotide sequence ID" value="NZ_VHLL01000001.1"/>
</dbReference>
<sequence>MARRRAEIERQKHPERIFSFRERYSIITRTTATRAERGDGGPEWSGTEDYPLSAVPEDARRGFWPMTLVLLGFTFFSATMWGGASIGVAFPLWPDLALVILLGSAILGLYVTGLGYVGYKSGLSTVLSARFAFGDAGSRWPDILLGLTQIGWYAWGTATITIALARLLNLDAGWQAPLMVVFGFAFCLTAYIGYRGIAALSLFSVPAMLILIAASASVALGDAGGAADLLPPGTVETLTVAEALTIVVGTFVSGGTQVANWTRFAGSPRTAVGSTFIAFFFGNGLMIAVGAFGAAVYGLSDVVEVLAVQGLLAAGILMLFLNIWTTQDNTIYNFSVAGCHFFRTGRRRLITFAGAAAGTLLALLGMYNWLIPYMVMMGVFIPPLGGVIMADFFIRHQGRYPEPGEEAVPRFNPQGIAAYATGSLAALLVPGIPPLNGIVAAFLAYACLVRLPAHMNRSNRSRGTRQMGQISGGTLRAQR</sequence>
<feature type="region of interest" description="Disordered" evidence="6">
    <location>
        <begin position="458"/>
        <end position="479"/>
    </location>
</feature>
<dbReference type="PANTHER" id="PTHR30569">
    <property type="entry name" value="CYTOSINE TRANSPORTER CODB"/>
    <property type="match status" value="1"/>
</dbReference>
<evidence type="ECO:0000313" key="9">
    <source>
        <dbReference type="Proteomes" id="UP001065682"/>
    </source>
</evidence>
<feature type="transmembrane region" description="Helical" evidence="7">
    <location>
        <begin position="305"/>
        <end position="324"/>
    </location>
</feature>
<dbReference type="EMBL" id="VHLL01000001">
    <property type="protein sequence ID" value="MCT8335978.1"/>
    <property type="molecule type" value="Genomic_DNA"/>
</dbReference>
<dbReference type="PANTHER" id="PTHR30569:SF0">
    <property type="entry name" value="CYTOSINE PERMEASE"/>
    <property type="match status" value="1"/>
</dbReference>
<evidence type="ECO:0000256" key="6">
    <source>
        <dbReference type="SAM" id="MobiDB-lite"/>
    </source>
</evidence>
<comment type="subcellular location">
    <subcellularLocation>
        <location evidence="1">Membrane</location>
        <topology evidence="1">Multi-pass membrane protein</topology>
    </subcellularLocation>
</comment>
<feature type="transmembrane region" description="Helical" evidence="7">
    <location>
        <begin position="96"/>
        <end position="119"/>
    </location>
</feature>
<reference evidence="8" key="1">
    <citation type="submission" date="2019-06" db="EMBL/GenBank/DDBJ databases">
        <title>Methanoculleus strain from Tamsui River, Taipei, Taiwan.</title>
        <authorList>
            <person name="You Y.-T."/>
            <person name="Chen S.-C."/>
            <person name="Lai S.-J."/>
            <person name="Lee Y.-C."/>
            <person name="Lai M.-C."/>
        </authorList>
    </citation>
    <scope>NUCLEOTIDE SEQUENCE</scope>
    <source>
        <strain evidence="8">Afa-1</strain>
    </source>
</reference>
<feature type="transmembrane region" description="Helical" evidence="7">
    <location>
        <begin position="174"/>
        <end position="192"/>
    </location>
</feature>
<dbReference type="InterPro" id="IPR001248">
    <property type="entry name" value="Pur-cyt_permease"/>
</dbReference>
<evidence type="ECO:0000256" key="2">
    <source>
        <dbReference type="ARBA" id="ARBA00008974"/>
    </source>
</evidence>
<dbReference type="AlphaFoldDB" id="A0A9E4ZHD9"/>
<feature type="transmembrane region" description="Helical" evidence="7">
    <location>
        <begin position="199"/>
        <end position="220"/>
    </location>
</feature>
<keyword evidence="3 7" id="KW-0812">Transmembrane</keyword>
<evidence type="ECO:0000256" key="3">
    <source>
        <dbReference type="ARBA" id="ARBA00022692"/>
    </source>
</evidence>
<evidence type="ECO:0000256" key="5">
    <source>
        <dbReference type="ARBA" id="ARBA00023136"/>
    </source>
</evidence>
<proteinExistence type="inferred from homology"/>
<comment type="caution">
    <text evidence="8">The sequence shown here is derived from an EMBL/GenBank/DDBJ whole genome shotgun (WGS) entry which is preliminary data.</text>
</comment>
<feature type="transmembrane region" description="Helical" evidence="7">
    <location>
        <begin position="240"/>
        <end position="259"/>
    </location>
</feature>
<evidence type="ECO:0000256" key="7">
    <source>
        <dbReference type="SAM" id="Phobius"/>
    </source>
</evidence>
<evidence type="ECO:0000256" key="1">
    <source>
        <dbReference type="ARBA" id="ARBA00004141"/>
    </source>
</evidence>
<feature type="transmembrane region" description="Helical" evidence="7">
    <location>
        <begin position="349"/>
        <end position="367"/>
    </location>
</feature>
<name>A0A9E4ZHD9_9EURY</name>
<dbReference type="GO" id="GO:0005886">
    <property type="term" value="C:plasma membrane"/>
    <property type="evidence" value="ECO:0007669"/>
    <property type="project" value="TreeGrafter"/>
</dbReference>
<comment type="similarity">
    <text evidence="2">Belongs to the purine-cytosine permease (2.A.39) family.</text>
</comment>
<dbReference type="Proteomes" id="UP001065682">
    <property type="component" value="Unassembled WGS sequence"/>
</dbReference>
<feature type="transmembrane region" description="Helical" evidence="7">
    <location>
        <begin position="438"/>
        <end position="455"/>
    </location>
</feature>
<protein>
    <submittedName>
        <fullName evidence="8">Cytosine permease</fullName>
    </submittedName>
</protein>
<dbReference type="CDD" id="cd11484">
    <property type="entry name" value="SLC-NCS1sbd_CobB-like"/>
    <property type="match status" value="1"/>
</dbReference>
<organism evidence="8 9">
    <name type="scientific">Methanoculleus formosensis</name>
    <dbReference type="NCBI Taxonomy" id="2590886"/>
    <lineage>
        <taxon>Archaea</taxon>
        <taxon>Methanobacteriati</taxon>
        <taxon>Methanobacteriota</taxon>
        <taxon>Stenosarchaea group</taxon>
        <taxon>Methanomicrobia</taxon>
        <taxon>Methanomicrobiales</taxon>
        <taxon>Methanomicrobiaceae</taxon>
        <taxon>Methanoculleus</taxon>
    </lineage>
</organism>
<keyword evidence="9" id="KW-1185">Reference proteome</keyword>
<keyword evidence="5 7" id="KW-0472">Membrane</keyword>
<dbReference type="NCBIfam" id="NF008241">
    <property type="entry name" value="PRK11017.1"/>
    <property type="match status" value="1"/>
</dbReference>
<dbReference type="GO" id="GO:0015209">
    <property type="term" value="F:cytosine transmembrane transporter activity"/>
    <property type="evidence" value="ECO:0007669"/>
    <property type="project" value="InterPro"/>
</dbReference>
<accession>A0A9E4ZHD9</accession>